<dbReference type="PANTHER" id="PTHR21310:SF58">
    <property type="entry name" value="AMINOGLYCOSIDE PHOSPHOTRANSFERASE DOMAIN-CONTAINING PROTEIN"/>
    <property type="match status" value="1"/>
</dbReference>
<dbReference type="InterPro" id="IPR002575">
    <property type="entry name" value="Aminoglycoside_PTrfase"/>
</dbReference>
<dbReference type="Pfam" id="PF01636">
    <property type="entry name" value="APH"/>
    <property type="match status" value="1"/>
</dbReference>
<dbReference type="OrthoDB" id="4177236at2759"/>
<dbReference type="EMBL" id="ML976618">
    <property type="protein sequence ID" value="KAF1841396.1"/>
    <property type="molecule type" value="Genomic_DNA"/>
</dbReference>
<comment type="caution">
    <text evidence="2">The sequence shown here is derived from an EMBL/GenBank/DDBJ whole genome shotgun (WGS) entry which is preliminary data.</text>
</comment>
<dbReference type="InterPro" id="IPR051678">
    <property type="entry name" value="AGP_Transferase"/>
</dbReference>
<organism evidence="2 3">
    <name type="scientific">Cucurbitaria berberidis CBS 394.84</name>
    <dbReference type="NCBI Taxonomy" id="1168544"/>
    <lineage>
        <taxon>Eukaryota</taxon>
        <taxon>Fungi</taxon>
        <taxon>Dikarya</taxon>
        <taxon>Ascomycota</taxon>
        <taxon>Pezizomycotina</taxon>
        <taxon>Dothideomycetes</taxon>
        <taxon>Pleosporomycetidae</taxon>
        <taxon>Pleosporales</taxon>
        <taxon>Pleosporineae</taxon>
        <taxon>Cucurbitariaceae</taxon>
        <taxon>Cucurbitaria</taxon>
    </lineage>
</organism>
<dbReference type="PANTHER" id="PTHR21310">
    <property type="entry name" value="AMINOGLYCOSIDE PHOSPHOTRANSFERASE-RELATED-RELATED"/>
    <property type="match status" value="1"/>
</dbReference>
<evidence type="ECO:0000313" key="3">
    <source>
        <dbReference type="Proteomes" id="UP000800039"/>
    </source>
</evidence>
<reference evidence="2" key="1">
    <citation type="submission" date="2020-01" db="EMBL/GenBank/DDBJ databases">
        <authorList>
            <consortium name="DOE Joint Genome Institute"/>
            <person name="Haridas S."/>
            <person name="Albert R."/>
            <person name="Binder M."/>
            <person name="Bloem J."/>
            <person name="Labutti K."/>
            <person name="Salamov A."/>
            <person name="Andreopoulos B."/>
            <person name="Baker S.E."/>
            <person name="Barry K."/>
            <person name="Bills G."/>
            <person name="Bluhm B.H."/>
            <person name="Cannon C."/>
            <person name="Castanera R."/>
            <person name="Culley D.E."/>
            <person name="Daum C."/>
            <person name="Ezra D."/>
            <person name="Gonzalez J.B."/>
            <person name="Henrissat B."/>
            <person name="Kuo A."/>
            <person name="Liang C."/>
            <person name="Lipzen A."/>
            <person name="Lutzoni F."/>
            <person name="Magnuson J."/>
            <person name="Mondo S."/>
            <person name="Nolan M."/>
            <person name="Ohm R."/>
            <person name="Pangilinan J."/>
            <person name="Park H.-J."/>
            <person name="Ramirez L."/>
            <person name="Alfaro M."/>
            <person name="Sun H."/>
            <person name="Tritt A."/>
            <person name="Yoshinaga Y."/>
            <person name="Zwiers L.-H."/>
            <person name="Turgeon B.G."/>
            <person name="Goodwin S.B."/>
            <person name="Spatafora J.W."/>
            <person name="Crous P.W."/>
            <person name="Grigoriev I.V."/>
        </authorList>
    </citation>
    <scope>NUCLEOTIDE SEQUENCE</scope>
    <source>
        <strain evidence="2">CBS 394.84</strain>
    </source>
</reference>
<gene>
    <name evidence="2" type="ORF">K460DRAFT_369431</name>
</gene>
<keyword evidence="3" id="KW-1185">Reference proteome</keyword>
<feature type="domain" description="Aminoglycoside phosphotransferase" evidence="1">
    <location>
        <begin position="66"/>
        <end position="121"/>
    </location>
</feature>
<evidence type="ECO:0000259" key="1">
    <source>
        <dbReference type="Pfam" id="PF01636"/>
    </source>
</evidence>
<name>A0A9P4G9A6_9PLEO</name>
<dbReference type="Gene3D" id="3.90.1200.10">
    <property type="match status" value="1"/>
</dbReference>
<dbReference type="Proteomes" id="UP000800039">
    <property type="component" value="Unassembled WGS sequence"/>
</dbReference>
<dbReference type="GeneID" id="63851211"/>
<accession>A0A9P4G9A6</accession>
<dbReference type="RefSeq" id="XP_040783959.1">
    <property type="nucleotide sequence ID" value="XM_040933960.1"/>
</dbReference>
<sequence>MLLDLRKLPLPSIQLGGGVPTRCKDVRRSVRCSSGPIHNGDDFNDFLLSTIRPRIAQTYQDFIRTRCLHSHHRIVMTHGDFHPRNIIAALHDGHVEIKGIVDWEAGGAYPEYWEYVKSLNTMSSVDEDDWCH</sequence>
<protein>
    <recommendedName>
        <fullName evidence="1">Aminoglycoside phosphotransferase domain-containing protein</fullName>
    </recommendedName>
</protein>
<dbReference type="InterPro" id="IPR011009">
    <property type="entry name" value="Kinase-like_dom_sf"/>
</dbReference>
<dbReference type="AlphaFoldDB" id="A0A9P4G9A6"/>
<proteinExistence type="predicted"/>
<dbReference type="SUPFAM" id="SSF56112">
    <property type="entry name" value="Protein kinase-like (PK-like)"/>
    <property type="match status" value="1"/>
</dbReference>
<evidence type="ECO:0000313" key="2">
    <source>
        <dbReference type="EMBL" id="KAF1841396.1"/>
    </source>
</evidence>